<gene>
    <name evidence="1" type="ORF">E3U43_018217</name>
</gene>
<comment type="caution">
    <text evidence="1">The sequence shown here is derived from an EMBL/GenBank/DDBJ whole genome shotgun (WGS) entry which is preliminary data.</text>
</comment>
<dbReference type="Proteomes" id="UP000793456">
    <property type="component" value="Chromosome XI"/>
</dbReference>
<feature type="non-terminal residue" evidence="1">
    <location>
        <position position="1"/>
    </location>
</feature>
<dbReference type="EMBL" id="CM011684">
    <property type="protein sequence ID" value="TMS13142.1"/>
    <property type="molecule type" value="Genomic_DNA"/>
</dbReference>
<organism evidence="1 2">
    <name type="scientific">Larimichthys crocea</name>
    <name type="common">Large yellow croaker</name>
    <name type="synonym">Pseudosciaena crocea</name>
    <dbReference type="NCBI Taxonomy" id="215358"/>
    <lineage>
        <taxon>Eukaryota</taxon>
        <taxon>Metazoa</taxon>
        <taxon>Chordata</taxon>
        <taxon>Craniata</taxon>
        <taxon>Vertebrata</taxon>
        <taxon>Euteleostomi</taxon>
        <taxon>Actinopterygii</taxon>
        <taxon>Neopterygii</taxon>
        <taxon>Teleostei</taxon>
        <taxon>Neoteleostei</taxon>
        <taxon>Acanthomorphata</taxon>
        <taxon>Eupercaria</taxon>
        <taxon>Sciaenidae</taxon>
        <taxon>Larimichthys</taxon>
    </lineage>
</organism>
<keyword evidence="2" id="KW-1185">Reference proteome</keyword>
<proteinExistence type="predicted"/>
<evidence type="ECO:0000313" key="1">
    <source>
        <dbReference type="EMBL" id="TMS13142.1"/>
    </source>
</evidence>
<reference evidence="1" key="1">
    <citation type="submission" date="2018-11" db="EMBL/GenBank/DDBJ databases">
        <title>The sequence and de novo assembly of Larimichthys crocea genome using PacBio and Hi-C technologies.</title>
        <authorList>
            <person name="Xu P."/>
            <person name="Chen B."/>
            <person name="Zhou Z."/>
            <person name="Ke Q."/>
            <person name="Wu Y."/>
            <person name="Bai H."/>
            <person name="Pu F."/>
        </authorList>
    </citation>
    <scope>NUCLEOTIDE SEQUENCE</scope>
    <source>
        <tissue evidence="1">Muscle</tissue>
    </source>
</reference>
<name>A0ACD3R1C1_LARCR</name>
<evidence type="ECO:0000313" key="2">
    <source>
        <dbReference type="Proteomes" id="UP000793456"/>
    </source>
</evidence>
<sequence length="884" mass="102027">DPYTRLSLYDPVNGEITSLQTKTIKKTLDPKWNEEFFFRVYPRKHRLLLEVFDENRLTRDDFLGQVDVPLNQIPTENPNTERPYTFKDFLLHPRSHKSRVKGHLRLKMTYLPKNAGSEEETADQTEDTDPSWEFLEAQDMSGPRQSQLLPALPPGWEERQDNLGRTYFVNHESRTTQWQRPTMQDSDVDVPRGQNNNVEVEPFITRRQISDTDENTTRESPESWEIITEDESTLYHSNNQLASPPPRTPVPEFLSFCDDLRNVHVSGATAGELNTTQTDHASNSSHSSRRGSARTSTGEEHPVNPVLLPTSAGLPPGWEEKRDNKGRRYYVNHNSRSTSWTRPLVQVQKNLRGTSTSSTSSSCSTSSSSTDWCRFTTEPPSIPTVCLPRGVSSAHPKSLSPHMNLASCRLVGRFAVLPVEDLFSSTTTQRLLPGKIPGLRFLCNSGGEPQLDPTDLGPLPPGWEERVHTDGRIFYIDHNTRTTQWDDPRLQNSAITGPAVPYSRDYKQKYDYFRKKLKKPADIPNRFEMKMRRNAVLEDSYRRILSVKKADLLKARLWVEFEGEKGLDYGGLAREWFFLMSKEMFNPYYGLFEYSATDNYTLQINPNSGLCNEDHLSYFKFIGRVAGMAVYHGKLLDAFFIRPFYKMMLQKPITLQDMESVDSEYFNSLMWILENDPTDLDLRFTIDEELFGQTHQHELKPGGTDIVITNENKKEYIDLVMQWRFVNRILKQMTAFKEGFFELIPQDLIKIFDENELELLMCGLGDVDVNDWRANTKYKNSYCSNHVVIQWFWKTVLLMDAEKRIRLLQFVTGTSRVPMNGFAELYGSNGPQLFTIEQWGTRDKLPRAHTCFNRLDLPPYESFEELREKLHIAIENAQGFDGVD</sequence>
<accession>A0ACD3R1C1</accession>
<protein>
    <submittedName>
        <fullName evidence="1">Uncharacterized protein</fullName>
    </submittedName>
</protein>